<accession>A0A9W4JIX7</accession>
<evidence type="ECO:0000313" key="1">
    <source>
        <dbReference type="EMBL" id="CAG8393589.1"/>
    </source>
</evidence>
<dbReference type="OrthoDB" id="3796275at2759"/>
<comment type="caution">
    <text evidence="1">The sequence shown here is derived from an EMBL/GenBank/DDBJ whole genome shotgun (WGS) entry which is preliminary data.</text>
</comment>
<reference evidence="1" key="1">
    <citation type="submission" date="2021-07" db="EMBL/GenBank/DDBJ databases">
        <authorList>
            <person name="Branca A.L. A."/>
        </authorList>
    </citation>
    <scope>NUCLEOTIDE SEQUENCE</scope>
</reference>
<organism evidence="1 2">
    <name type="scientific">Penicillium salamii</name>
    <dbReference type="NCBI Taxonomy" id="1612424"/>
    <lineage>
        <taxon>Eukaryota</taxon>
        <taxon>Fungi</taxon>
        <taxon>Dikarya</taxon>
        <taxon>Ascomycota</taxon>
        <taxon>Pezizomycotina</taxon>
        <taxon>Eurotiomycetes</taxon>
        <taxon>Eurotiomycetidae</taxon>
        <taxon>Eurotiales</taxon>
        <taxon>Aspergillaceae</taxon>
        <taxon>Penicillium</taxon>
    </lineage>
</organism>
<gene>
    <name evidence="1" type="ORF">PSALAMII_LOCUS7335</name>
</gene>
<proteinExistence type="predicted"/>
<name>A0A9W4JIX7_9EURO</name>
<dbReference type="EMBL" id="CAJVPA010000196">
    <property type="protein sequence ID" value="CAG8393589.1"/>
    <property type="molecule type" value="Genomic_DNA"/>
</dbReference>
<sequence>MLDLGCMYGFITNYCHTIFLRQIQVGSTWRIEYSRAIDLSFRYTPLDPGTFLAEPVLSLNQCFLFLAVIAEAQGPVFNPTPRSQWIRPG</sequence>
<dbReference type="Proteomes" id="UP001152646">
    <property type="component" value="Unassembled WGS sequence"/>
</dbReference>
<evidence type="ECO:0000313" key="2">
    <source>
        <dbReference type="Proteomes" id="UP001152646"/>
    </source>
</evidence>
<dbReference type="AlphaFoldDB" id="A0A9W4JIX7"/>
<protein>
    <submittedName>
        <fullName evidence="1">Uncharacterized protein</fullName>
    </submittedName>
</protein>